<organism evidence="1 2">
    <name type="scientific">Lelliottia wanjuensis</name>
    <dbReference type="NCBI Taxonomy" id="3050585"/>
    <lineage>
        <taxon>Bacteria</taxon>
        <taxon>Pseudomonadati</taxon>
        <taxon>Pseudomonadota</taxon>
        <taxon>Gammaproteobacteria</taxon>
        <taxon>Enterobacterales</taxon>
        <taxon>Enterobacteriaceae</taxon>
        <taxon>Lelliottia</taxon>
    </lineage>
</organism>
<gene>
    <name evidence="1" type="ORF">QQF32_06990</name>
</gene>
<evidence type="ECO:0000313" key="1">
    <source>
        <dbReference type="EMBL" id="MDK9362938.1"/>
    </source>
</evidence>
<dbReference type="EMBL" id="JASSOM010000046">
    <property type="protein sequence ID" value="MDK9362938.1"/>
    <property type="molecule type" value="Genomic_DNA"/>
</dbReference>
<name>A0AAP4D770_9ENTR</name>
<evidence type="ECO:0000313" key="2">
    <source>
        <dbReference type="Proteomes" id="UP001223214"/>
    </source>
</evidence>
<sequence>MPNKKRDNFSAKTIRVLQERAGCRCSMPGCGTVTIGPSEESVEKSINLGVAAHICAASPDGPRYDPRMTTAERSSINNGIWLCVLHSTLIDRDIISFPVNVLHSMKANHEEAIKIENRSGKGFLQHADFIAIGPEIVGIGELQGSTANTWSIRIDHLVAGDLSKLIRFIEDYEKQEPLDQYLIVNALGDGRQLAKAPSWQKKGKTIELECEVKNHFPRKKVTDLGSTFATNTSNDIYLVDGRFAIVSGIEALPQKIKTTLSFIRGESPFYHKAGTRFKEYFDEFEDSPWILRWIKLEVIRQSCIPFYNETTNIESTPLECVTKVIDVVPQTNSKKSDWREIKFKLEIEGMGIWEDVVSICIPQGNIPPRPEGWEGLIIN</sequence>
<dbReference type="AlphaFoldDB" id="A0AAP4D770"/>
<protein>
    <recommendedName>
        <fullName evidence="3">HNH endonuclease</fullName>
    </recommendedName>
</protein>
<keyword evidence="2" id="KW-1185">Reference proteome</keyword>
<dbReference type="Proteomes" id="UP001223214">
    <property type="component" value="Unassembled WGS sequence"/>
</dbReference>
<comment type="caution">
    <text evidence="1">The sequence shown here is derived from an EMBL/GenBank/DDBJ whole genome shotgun (WGS) entry which is preliminary data.</text>
</comment>
<dbReference type="RefSeq" id="WP_285149183.1">
    <property type="nucleotide sequence ID" value="NZ_JASSOM010000046.1"/>
</dbReference>
<reference evidence="1 2" key="1">
    <citation type="submission" date="2023-06" db="EMBL/GenBank/DDBJ databases">
        <title>Identification and characterization of antibiotic-resistant Gram-negative bacteria.</title>
        <authorList>
            <person name="Cho G.-S."/>
            <person name="Lee J."/>
            <person name="Tai E."/>
            <person name="Jeong S."/>
            <person name="Kim I."/>
            <person name="Kim B.-E."/>
            <person name="Jeong M.-I."/>
            <person name="Oh K.-K."/>
            <person name="Franz C.M.A.P."/>
        </authorList>
    </citation>
    <scope>NUCLEOTIDE SEQUENCE [LARGE SCALE GENOMIC DNA]</scope>
    <source>
        <strain evidence="1 2">V106_12</strain>
    </source>
</reference>
<evidence type="ECO:0008006" key="3">
    <source>
        <dbReference type="Google" id="ProtNLM"/>
    </source>
</evidence>
<accession>A0AAP4D770</accession>
<proteinExistence type="predicted"/>